<keyword evidence="4 9" id="KW-0812">Transmembrane</keyword>
<dbReference type="NCBIfam" id="TIGR01297">
    <property type="entry name" value="CDF"/>
    <property type="match status" value="1"/>
</dbReference>
<dbReference type="GO" id="GO:0005794">
    <property type="term" value="C:Golgi apparatus"/>
    <property type="evidence" value="ECO:0007669"/>
    <property type="project" value="TreeGrafter"/>
</dbReference>
<organism evidence="11 12">
    <name type="scientific">Phytophthora kernoviae</name>
    <dbReference type="NCBI Taxonomy" id="325452"/>
    <lineage>
        <taxon>Eukaryota</taxon>
        <taxon>Sar</taxon>
        <taxon>Stramenopiles</taxon>
        <taxon>Oomycota</taxon>
        <taxon>Peronosporomycetes</taxon>
        <taxon>Peronosporales</taxon>
        <taxon>Peronosporaceae</taxon>
        <taxon>Phytophthora</taxon>
    </lineage>
</organism>
<keyword evidence="6" id="KW-0406">Ion transport</keyword>
<feature type="transmembrane region" description="Helical" evidence="9">
    <location>
        <begin position="261"/>
        <end position="279"/>
    </location>
</feature>
<dbReference type="InterPro" id="IPR002524">
    <property type="entry name" value="Cation_efflux"/>
</dbReference>
<feature type="region of interest" description="Disordered" evidence="8">
    <location>
        <begin position="838"/>
        <end position="935"/>
    </location>
</feature>
<evidence type="ECO:0000259" key="10">
    <source>
        <dbReference type="Pfam" id="PF01545"/>
    </source>
</evidence>
<dbReference type="InterPro" id="IPR058533">
    <property type="entry name" value="Cation_efflux_TM"/>
</dbReference>
<dbReference type="Proteomes" id="UP000285883">
    <property type="component" value="Unassembled WGS sequence"/>
</dbReference>
<evidence type="ECO:0000256" key="2">
    <source>
        <dbReference type="ARBA" id="ARBA00008873"/>
    </source>
</evidence>
<evidence type="ECO:0000256" key="1">
    <source>
        <dbReference type="ARBA" id="ARBA00004141"/>
    </source>
</evidence>
<comment type="similarity">
    <text evidence="2">Belongs to the cation diffusion facilitator (CDF) transporter (TC 2.A.4) family. SLC30A subfamily.</text>
</comment>
<evidence type="ECO:0000313" key="12">
    <source>
        <dbReference type="Proteomes" id="UP000285883"/>
    </source>
</evidence>
<dbReference type="Pfam" id="PF01545">
    <property type="entry name" value="Cation_efflux"/>
    <property type="match status" value="1"/>
</dbReference>
<evidence type="ECO:0000256" key="8">
    <source>
        <dbReference type="SAM" id="MobiDB-lite"/>
    </source>
</evidence>
<evidence type="ECO:0000256" key="4">
    <source>
        <dbReference type="ARBA" id="ARBA00022692"/>
    </source>
</evidence>
<feature type="compositionally biased region" description="Acidic residues" evidence="8">
    <location>
        <begin position="860"/>
        <end position="881"/>
    </location>
</feature>
<comment type="subcellular location">
    <subcellularLocation>
        <location evidence="1">Membrane</location>
        <topology evidence="1">Multi-pass membrane protein</topology>
    </subcellularLocation>
</comment>
<feature type="compositionally biased region" description="Low complexity" evidence="8">
    <location>
        <begin position="920"/>
        <end position="932"/>
    </location>
</feature>
<evidence type="ECO:0000256" key="6">
    <source>
        <dbReference type="ARBA" id="ARBA00023065"/>
    </source>
</evidence>
<dbReference type="PANTHER" id="PTHR45755">
    <property type="match status" value="1"/>
</dbReference>
<reference evidence="11 12" key="1">
    <citation type="submission" date="2018-07" db="EMBL/GenBank/DDBJ databases">
        <title>Genome sequencing of oomycete isolates from Chile give support for New Zealand origin for Phytophthora kernoviae and make available the first Nothophytophthora sp. genome.</title>
        <authorList>
            <person name="Studholme D.J."/>
            <person name="Sanfuentes E."/>
            <person name="Panda P."/>
            <person name="Hill R."/>
            <person name="Sambles C."/>
            <person name="Grant M."/>
            <person name="Williams N.M."/>
            <person name="Mcdougal R.L."/>
        </authorList>
    </citation>
    <scope>NUCLEOTIDE SEQUENCE [LARGE SCALE GENOMIC DNA]</scope>
    <source>
        <strain evidence="11">Chile2</strain>
    </source>
</reference>
<feature type="transmembrane region" description="Helical" evidence="9">
    <location>
        <begin position="229"/>
        <end position="249"/>
    </location>
</feature>
<feature type="region of interest" description="Disordered" evidence="8">
    <location>
        <begin position="361"/>
        <end position="396"/>
    </location>
</feature>
<evidence type="ECO:0000256" key="3">
    <source>
        <dbReference type="ARBA" id="ARBA00022448"/>
    </source>
</evidence>
<feature type="transmembrane region" description="Helical" evidence="9">
    <location>
        <begin position="291"/>
        <end position="311"/>
    </location>
</feature>
<feature type="compositionally biased region" description="Basic and acidic residues" evidence="8">
    <location>
        <begin position="842"/>
        <end position="859"/>
    </location>
</feature>
<comment type="caution">
    <text evidence="11">The sequence shown here is derived from an EMBL/GenBank/DDBJ whole genome shotgun (WGS) entry which is preliminary data.</text>
</comment>
<dbReference type="GO" id="GO:0005385">
    <property type="term" value="F:zinc ion transmembrane transporter activity"/>
    <property type="evidence" value="ECO:0007669"/>
    <property type="project" value="InterPro"/>
</dbReference>
<keyword evidence="5 9" id="KW-1133">Transmembrane helix</keyword>
<evidence type="ECO:0000256" key="5">
    <source>
        <dbReference type="ARBA" id="ARBA00022989"/>
    </source>
</evidence>
<gene>
    <name evidence="11" type="ORF">BBI17_007719</name>
</gene>
<feature type="compositionally biased region" description="Polar residues" evidence="8">
    <location>
        <begin position="891"/>
        <end position="907"/>
    </location>
</feature>
<dbReference type="InterPro" id="IPR027469">
    <property type="entry name" value="Cation_efflux_TMD_sf"/>
</dbReference>
<name>A0A421FDG6_9STRA</name>
<sequence>MLLFGLLLVAGVDAQEYGALLHTLLLVGLKLVLQFAAESSMLRVVVADERETSSMTLLSQAAAVAFAAVLGVMTPASSVMAQRVANDRASEDGGIMGLSTWTFYMAVAVGCQSAAVHFQMKERDLSSTARAKAQGVSSAAGMLLAVIVTAWEGAWLRCILDVAACAVILYVLTARWRNAGGPSEANSDGEGYLDTYRSSVAGSSDKSGMLSGAMHVLGVLWSKRASRQLLLFLSANIAFMFVELGVGLYTNSLGLMGDAGHMLFDNGALVIGLAASYIGQLPPDAKFTYGYGRVEVLSGFLNSLLLLVVSFHLLTEAASRFMDPPEVSTDHLLLTSTVGLLVNLVGLFCFHDHVHGHGHSHGGDAGHSGVCGSGHGHSHGNSPHQSHGEDASEGGGHGENSNMYGVYLHVLADTLGSVGVIISSVLIEMYEWHVADSASSALISLLILGSTLPLLRDTARQLLQGAPQELEGKVNAALRDVQTQVLGVERIAQWNIWRHAGDVSVATLHLEVASLADEQQVLQQTRAIFQRHARLNKFLSCSQMFMLRRTINFPAMQSKKTDDRLYLRSLSDASSSPLLVDTRASQSLQPIHLPAKLRGRIERAQRRANAAKDGVSIFATDSKNSMASSPAAAVNGRSSTAPVADGAVALTLGDTEERSRASTAMGNPGLNVSAEKMHLPDVVLSHKMRDFEARANTGGIAALLPAEPADRTLQKLPLEDRERVMLVMQSKIRQIASDVEANFARIAKTLDANGIFDASANIQRAQTLCLVDLQRRCKLDRLRDEAMREILQLLTAGNGMNNKISNTINGNSAEADMEHARVLDPVDDSPVDAIVEETEEYSESKDRFDAEGHDHGDGEDNHEDDEEGEDEIEGGDDDLESIDSGHPPFSARSSISMSSVKQRVSNGNKKRGKKRVPTVGLRRSSRGSSRSLHAGTALPGNALPLHARLEVVWRVLQFPFSHKLAMSERLSSLQDADAFLSALEHWERVTPLVAIRQRMKLALSGFAERGKLQENEWLTPSEFALIHDHFDAVTLQTQKLAHELKVNTGEELQFQGYPYPRRV</sequence>
<keyword evidence="3" id="KW-0813">Transport</keyword>
<dbReference type="Gene3D" id="1.20.1510.10">
    <property type="entry name" value="Cation efflux protein transmembrane domain"/>
    <property type="match status" value="1"/>
</dbReference>
<dbReference type="GO" id="GO:0006882">
    <property type="term" value="P:intracellular zinc ion homeostasis"/>
    <property type="evidence" value="ECO:0007669"/>
    <property type="project" value="InterPro"/>
</dbReference>
<accession>A0A421FDG6</accession>
<evidence type="ECO:0000313" key="11">
    <source>
        <dbReference type="EMBL" id="RLN37836.1"/>
    </source>
</evidence>
<dbReference type="AlphaFoldDB" id="A0A421FDG6"/>
<evidence type="ECO:0000256" key="9">
    <source>
        <dbReference type="SAM" id="Phobius"/>
    </source>
</evidence>
<dbReference type="SUPFAM" id="SSF161111">
    <property type="entry name" value="Cation efflux protein transmembrane domain-like"/>
    <property type="match status" value="1"/>
</dbReference>
<keyword evidence="7 9" id="KW-0472">Membrane</keyword>
<feature type="transmembrane region" description="Helical" evidence="9">
    <location>
        <begin position="131"/>
        <end position="148"/>
    </location>
</feature>
<protein>
    <recommendedName>
        <fullName evidence="10">Cation efflux protein transmembrane domain-containing protein</fullName>
    </recommendedName>
</protein>
<feature type="transmembrane region" description="Helical" evidence="9">
    <location>
        <begin position="101"/>
        <end position="119"/>
    </location>
</feature>
<evidence type="ECO:0000256" key="7">
    <source>
        <dbReference type="ARBA" id="ARBA00023136"/>
    </source>
</evidence>
<dbReference type="InterPro" id="IPR045316">
    <property type="entry name" value="Msc2-like"/>
</dbReference>
<dbReference type="GO" id="GO:0016020">
    <property type="term" value="C:membrane"/>
    <property type="evidence" value="ECO:0007669"/>
    <property type="project" value="UniProtKB-SubCell"/>
</dbReference>
<feature type="transmembrane region" description="Helical" evidence="9">
    <location>
        <begin position="154"/>
        <end position="172"/>
    </location>
</feature>
<feature type="transmembrane region" description="Helical" evidence="9">
    <location>
        <begin position="24"/>
        <end position="45"/>
    </location>
</feature>
<dbReference type="EMBL" id="MAYM02000517">
    <property type="protein sequence ID" value="RLN37836.1"/>
    <property type="molecule type" value="Genomic_DNA"/>
</dbReference>
<proteinExistence type="inferred from homology"/>
<feature type="transmembrane region" description="Helical" evidence="9">
    <location>
        <begin position="57"/>
        <end position="81"/>
    </location>
</feature>
<feature type="compositionally biased region" description="Gly residues" evidence="8">
    <location>
        <begin position="363"/>
        <end position="375"/>
    </location>
</feature>
<dbReference type="PANTHER" id="PTHR45755:SF4">
    <property type="entry name" value="ZINC TRANSPORTER 7"/>
    <property type="match status" value="1"/>
</dbReference>
<feature type="domain" description="Cation efflux protein transmembrane" evidence="10">
    <location>
        <begin position="229"/>
        <end position="463"/>
    </location>
</feature>